<comment type="similarity">
    <text evidence="2">Belongs to the UTP14 family.</text>
</comment>
<feature type="compositionally biased region" description="Acidic residues" evidence="5">
    <location>
        <begin position="103"/>
        <end position="118"/>
    </location>
</feature>
<protein>
    <recommendedName>
        <fullName evidence="8">U3 small nucleolar RNA-associated protein 14</fullName>
    </recommendedName>
</protein>
<comment type="subcellular location">
    <subcellularLocation>
        <location evidence="1">Nucleus</location>
        <location evidence="1">Nucleolus</location>
    </subcellularLocation>
</comment>
<keyword evidence="7" id="KW-1185">Reference proteome</keyword>
<dbReference type="PANTHER" id="PTHR14150:SF12">
    <property type="entry name" value="U3 SMALL NUCLEOLAR RNA-ASSOCIATED PROTEIN 14 HOMOLOG A"/>
    <property type="match status" value="1"/>
</dbReference>
<proteinExistence type="inferred from homology"/>
<name>A0A8J2JF01_9HEXA</name>
<feature type="region of interest" description="Disordered" evidence="5">
    <location>
        <begin position="341"/>
        <end position="368"/>
    </location>
</feature>
<dbReference type="Pfam" id="PF04615">
    <property type="entry name" value="Utp14"/>
    <property type="match status" value="2"/>
</dbReference>
<sequence length="628" mass="71351">MESLLKGQFSDEDESYEDDSDGPIESAAGNGEAGGDEDEVGHSGLLETLGAKRRDLGLKGKALKITEFQSISNDDRGELPTFRGVKALRDARKKKKKSKVSKDEDEGDDEDFIDDMQDDPTMTKPILERSKRSALYENVKKDVSKWNAVVYHNRAAEQLVFPLRSGEKISKRSIKDAADEFVPQTPLEEEMAKILYGDDYVQKKKAELHSKDDGKTEDESYNLSVEEALEMHKEMARLRALQSYEMAKAKRRSKIKSKTYHRLLRKEKIKKQMKDFEELKLKDPGAAIEKLQELEVSRIRERMTLKHRNTSKWAKSHAARAKYDKDSRIALSEQLKLSKDLTQKQAVSSDESEDEEVESHQKDGDAYQVKDLDINPSEFNIETLANSKKFSSLNLLALRSLATPETAPEVDHSLTSANLINPKNFLVINPKFHAVKELTIDSELLQDDSEVLNEEEDQRMVIAEAFEDDDVVADFQQRKSDEVDASKPKDIDLTLPGWGDWGGKDVVKRKKKQKRILRKGPPPPRRKDARLSHVIINETANAKFREHQVRNLPFPFKRVQDFEKTIRAPIGRTWLPEKATKNLTAPKVITKLGAVIKPLNEDFLVKKTPGRGDVGGHVKLVRSTKITK</sequence>
<evidence type="ECO:0000256" key="3">
    <source>
        <dbReference type="ARBA" id="ARBA00022553"/>
    </source>
</evidence>
<evidence type="ECO:0000256" key="1">
    <source>
        <dbReference type="ARBA" id="ARBA00004604"/>
    </source>
</evidence>
<dbReference type="EMBL" id="CAJVCH010040393">
    <property type="protein sequence ID" value="CAG7716682.1"/>
    <property type="molecule type" value="Genomic_DNA"/>
</dbReference>
<comment type="caution">
    <text evidence="6">The sequence shown here is derived from an EMBL/GenBank/DDBJ whole genome shotgun (WGS) entry which is preliminary data.</text>
</comment>
<evidence type="ECO:0000313" key="7">
    <source>
        <dbReference type="Proteomes" id="UP000708208"/>
    </source>
</evidence>
<keyword evidence="3" id="KW-0597">Phosphoprotein</keyword>
<evidence type="ECO:0000256" key="4">
    <source>
        <dbReference type="ARBA" id="ARBA00023242"/>
    </source>
</evidence>
<feature type="compositionally biased region" description="Acidic residues" evidence="5">
    <location>
        <begin position="10"/>
        <end position="22"/>
    </location>
</feature>
<dbReference type="GO" id="GO:0006364">
    <property type="term" value="P:rRNA processing"/>
    <property type="evidence" value="ECO:0007669"/>
    <property type="project" value="InterPro"/>
</dbReference>
<dbReference type="InterPro" id="IPR006709">
    <property type="entry name" value="SSU_processome_Utp14"/>
</dbReference>
<keyword evidence="4" id="KW-0539">Nucleus</keyword>
<evidence type="ECO:0000256" key="5">
    <source>
        <dbReference type="SAM" id="MobiDB-lite"/>
    </source>
</evidence>
<feature type="region of interest" description="Disordered" evidence="5">
    <location>
        <begin position="1"/>
        <end position="46"/>
    </location>
</feature>
<reference evidence="6" key="1">
    <citation type="submission" date="2021-06" db="EMBL/GenBank/DDBJ databases">
        <authorList>
            <person name="Hodson N. C."/>
            <person name="Mongue J. A."/>
            <person name="Jaron S. K."/>
        </authorList>
    </citation>
    <scope>NUCLEOTIDE SEQUENCE</scope>
</reference>
<dbReference type="PANTHER" id="PTHR14150">
    <property type="entry name" value="U3 SMALL NUCLEOLAR RNA-ASSOCIATED PROTEIN 14"/>
    <property type="match status" value="1"/>
</dbReference>
<accession>A0A8J2JF01</accession>
<feature type="region of interest" description="Disordered" evidence="5">
    <location>
        <begin position="90"/>
        <end position="126"/>
    </location>
</feature>
<organism evidence="6 7">
    <name type="scientific">Allacma fusca</name>
    <dbReference type="NCBI Taxonomy" id="39272"/>
    <lineage>
        <taxon>Eukaryota</taxon>
        <taxon>Metazoa</taxon>
        <taxon>Ecdysozoa</taxon>
        <taxon>Arthropoda</taxon>
        <taxon>Hexapoda</taxon>
        <taxon>Collembola</taxon>
        <taxon>Symphypleona</taxon>
        <taxon>Sminthuridae</taxon>
        <taxon>Allacma</taxon>
    </lineage>
</organism>
<evidence type="ECO:0000313" key="6">
    <source>
        <dbReference type="EMBL" id="CAG7716682.1"/>
    </source>
</evidence>
<evidence type="ECO:0000256" key="2">
    <source>
        <dbReference type="ARBA" id="ARBA00007774"/>
    </source>
</evidence>
<dbReference type="Proteomes" id="UP000708208">
    <property type="component" value="Unassembled WGS sequence"/>
</dbReference>
<gene>
    <name evidence="6" type="ORF">AFUS01_LOCUS6177</name>
</gene>
<feature type="compositionally biased region" description="Basic and acidic residues" evidence="5">
    <location>
        <begin position="358"/>
        <end position="368"/>
    </location>
</feature>
<dbReference type="OrthoDB" id="277439at2759"/>
<dbReference type="GO" id="GO:0032040">
    <property type="term" value="C:small-subunit processome"/>
    <property type="evidence" value="ECO:0007669"/>
    <property type="project" value="InterPro"/>
</dbReference>
<dbReference type="AlphaFoldDB" id="A0A8J2JF01"/>
<evidence type="ECO:0008006" key="8">
    <source>
        <dbReference type="Google" id="ProtNLM"/>
    </source>
</evidence>